<protein>
    <submittedName>
        <fullName evidence="2">Uncharacterized protein</fullName>
    </submittedName>
</protein>
<feature type="chain" id="PRO_5041415737" evidence="1">
    <location>
        <begin position="16"/>
        <end position="141"/>
    </location>
</feature>
<reference evidence="2" key="1">
    <citation type="submission" date="2023-07" db="EMBL/GenBank/DDBJ databases">
        <authorList>
            <consortium name="CYATHOMIX"/>
        </authorList>
    </citation>
    <scope>NUCLEOTIDE SEQUENCE</scope>
    <source>
        <strain evidence="2">N/A</strain>
    </source>
</reference>
<dbReference type="Pfam" id="PF17619">
    <property type="entry name" value="SCVP"/>
    <property type="match status" value="1"/>
</dbReference>
<evidence type="ECO:0000313" key="3">
    <source>
        <dbReference type="Proteomes" id="UP001176961"/>
    </source>
</evidence>
<evidence type="ECO:0000256" key="1">
    <source>
        <dbReference type="SAM" id="SignalP"/>
    </source>
</evidence>
<accession>A0AA36GVM4</accession>
<organism evidence="2 3">
    <name type="scientific">Cylicocyclus nassatus</name>
    <name type="common">Nematode worm</name>
    <dbReference type="NCBI Taxonomy" id="53992"/>
    <lineage>
        <taxon>Eukaryota</taxon>
        <taxon>Metazoa</taxon>
        <taxon>Ecdysozoa</taxon>
        <taxon>Nematoda</taxon>
        <taxon>Chromadorea</taxon>
        <taxon>Rhabditida</taxon>
        <taxon>Rhabditina</taxon>
        <taxon>Rhabditomorpha</taxon>
        <taxon>Strongyloidea</taxon>
        <taxon>Strongylidae</taxon>
        <taxon>Cylicocyclus</taxon>
    </lineage>
</organism>
<dbReference type="AlphaFoldDB" id="A0AA36GVM4"/>
<comment type="caution">
    <text evidence="2">The sequence shown here is derived from an EMBL/GenBank/DDBJ whole genome shotgun (WGS) entry which is preliminary data.</text>
</comment>
<dbReference type="Proteomes" id="UP001176961">
    <property type="component" value="Unassembled WGS sequence"/>
</dbReference>
<gene>
    <name evidence="2" type="ORF">CYNAS_LOCUS11126</name>
</gene>
<dbReference type="InterPro" id="IPR035126">
    <property type="entry name" value="SCVP"/>
</dbReference>
<evidence type="ECO:0000313" key="2">
    <source>
        <dbReference type="EMBL" id="CAJ0599143.1"/>
    </source>
</evidence>
<name>A0AA36GVM4_CYLNA</name>
<feature type="signal peptide" evidence="1">
    <location>
        <begin position="1"/>
        <end position="15"/>
    </location>
</feature>
<sequence length="141" mass="15971">MILLSVPLLFGIAYCAYPSGIVEVVLASESQQTASDDFLELFYEFARKQGIHLNKRNFRELESNINGLPVAKYGLRGIDCEKLRKFLGEIRSQKYRLQYASVKCGRTTVSFCMTFDSTRKKAPILKIPYRESVMLASTSSP</sequence>
<keyword evidence="3" id="KW-1185">Reference proteome</keyword>
<proteinExistence type="predicted"/>
<dbReference type="EMBL" id="CATQJL010000223">
    <property type="protein sequence ID" value="CAJ0599143.1"/>
    <property type="molecule type" value="Genomic_DNA"/>
</dbReference>
<keyword evidence="1" id="KW-0732">Signal</keyword>